<dbReference type="CDD" id="cd03855">
    <property type="entry name" value="M14_ASTE"/>
    <property type="match status" value="1"/>
</dbReference>
<feature type="domain" description="Succinylglutamate desuccinylase/Aspartoacylase catalytic" evidence="8">
    <location>
        <begin position="44"/>
        <end position="234"/>
    </location>
</feature>
<comment type="catalytic activity">
    <reaction evidence="5">
        <text>N-succinyl-L-glutamate + H2O = L-glutamate + succinate</text>
        <dbReference type="Rhea" id="RHEA:15169"/>
        <dbReference type="ChEBI" id="CHEBI:15377"/>
        <dbReference type="ChEBI" id="CHEBI:29985"/>
        <dbReference type="ChEBI" id="CHEBI:30031"/>
        <dbReference type="ChEBI" id="CHEBI:58763"/>
        <dbReference type="EC" id="3.5.1.96"/>
    </reaction>
</comment>
<dbReference type="AlphaFoldDB" id="A0AAJ5UCU7"/>
<protein>
    <recommendedName>
        <fullName evidence="5 6">Succinylglutamate desuccinylase</fullName>
        <ecNumber evidence="5 6">3.5.1.96</ecNumber>
    </recommendedName>
</protein>
<accession>A0AAJ5UCU7</accession>
<dbReference type="InterPro" id="IPR050178">
    <property type="entry name" value="AspA/AstE_fam"/>
</dbReference>
<dbReference type="Gene3D" id="3.40.630.10">
    <property type="entry name" value="Zn peptidases"/>
    <property type="match status" value="1"/>
</dbReference>
<gene>
    <name evidence="5 9" type="primary">astE</name>
    <name evidence="9" type="ORF">OR613_15390</name>
</gene>
<feature type="binding site" evidence="5">
    <location>
        <position position="56"/>
    </location>
    <ligand>
        <name>Zn(2+)</name>
        <dbReference type="ChEBI" id="CHEBI:29105"/>
    </ligand>
</feature>
<evidence type="ECO:0000259" key="7">
    <source>
        <dbReference type="Pfam" id="PF04952"/>
    </source>
</evidence>
<keyword evidence="2 5" id="KW-0479">Metal-binding</keyword>
<dbReference type="NCBIfam" id="NF003706">
    <property type="entry name" value="PRK05324.1"/>
    <property type="match status" value="1"/>
</dbReference>
<keyword evidence="4 5" id="KW-0862">Zinc</keyword>
<evidence type="ECO:0000259" key="8">
    <source>
        <dbReference type="Pfam" id="PF24827"/>
    </source>
</evidence>
<dbReference type="RefSeq" id="WP_131049675.1">
    <property type="nucleotide sequence ID" value="NZ_CP112887.1"/>
</dbReference>
<organism evidence="9 10">
    <name type="scientific">Klebsiella electrica</name>
    <dbReference type="NCBI Taxonomy" id="1259973"/>
    <lineage>
        <taxon>Bacteria</taxon>
        <taxon>Pseudomonadati</taxon>
        <taxon>Pseudomonadota</taxon>
        <taxon>Gammaproteobacteria</taxon>
        <taxon>Enterobacterales</taxon>
        <taxon>Enterobacteriaceae</taxon>
        <taxon>Klebsiella/Raoultella group</taxon>
        <taxon>Klebsiella</taxon>
    </lineage>
</organism>
<reference evidence="9 10" key="1">
    <citation type="journal article" date="2023" name="Microbiol. Resour. Announc.">
        <title>Complete Genome Sequence of the First Colistin-Resistant Raoultella electrica Strain.</title>
        <authorList>
            <person name="Aldeia C."/>
            <person name="Campos-Madueno E.I."/>
            <person name="Sendi P."/>
            <person name="Endimiani A."/>
        </authorList>
    </citation>
    <scope>NUCLEOTIDE SEQUENCE [LARGE SCALE GENOMIC DNA]</scope>
    <source>
        <strain evidence="9 10">S2-IND-01-C</strain>
    </source>
</reference>
<feature type="active site" evidence="5">
    <location>
        <position position="209"/>
    </location>
</feature>
<dbReference type="Pfam" id="PF24827">
    <property type="entry name" value="AstE_AspA_cat"/>
    <property type="match status" value="1"/>
</dbReference>
<keyword evidence="10" id="KW-1185">Reference proteome</keyword>
<dbReference type="SUPFAM" id="SSF53187">
    <property type="entry name" value="Zn-dependent exopeptidases"/>
    <property type="match status" value="1"/>
</dbReference>
<comment type="similarity">
    <text evidence="5">Belongs to the AspA/AstE family. Succinylglutamate desuccinylase subfamily.</text>
</comment>
<evidence type="ECO:0000256" key="1">
    <source>
        <dbReference type="ARBA" id="ARBA00022503"/>
    </source>
</evidence>
<feature type="binding site" evidence="5">
    <location>
        <position position="146"/>
    </location>
    <ligand>
        <name>Zn(2+)</name>
        <dbReference type="ChEBI" id="CHEBI:29105"/>
    </ligand>
</feature>
<dbReference type="InterPro" id="IPR007036">
    <property type="entry name" value="Aste_AspA_hybrid_dom"/>
</dbReference>
<name>A0AAJ5UCU7_9ENTR</name>
<evidence type="ECO:0000256" key="2">
    <source>
        <dbReference type="ARBA" id="ARBA00022723"/>
    </source>
</evidence>
<dbReference type="FunFam" id="3.40.630.10:FF:000017">
    <property type="entry name" value="Succinylglutamate desuccinylase"/>
    <property type="match status" value="1"/>
</dbReference>
<dbReference type="Pfam" id="PF04952">
    <property type="entry name" value="AstE_AspA_hybrid"/>
    <property type="match status" value="1"/>
</dbReference>
<dbReference type="EC" id="3.5.1.96" evidence="5 6"/>
<feature type="binding site" evidence="5">
    <location>
        <position position="53"/>
    </location>
    <ligand>
        <name>Zn(2+)</name>
        <dbReference type="ChEBI" id="CHEBI:29105"/>
    </ligand>
</feature>
<comment type="cofactor">
    <cofactor evidence="5">
        <name>Zn(2+)</name>
        <dbReference type="ChEBI" id="CHEBI:29105"/>
    </cofactor>
    <text evidence="5">Binds 1 zinc ion per subunit.</text>
</comment>
<dbReference type="GO" id="GO:0016788">
    <property type="term" value="F:hydrolase activity, acting on ester bonds"/>
    <property type="evidence" value="ECO:0007669"/>
    <property type="project" value="UniProtKB-UniRule"/>
</dbReference>
<evidence type="ECO:0000313" key="10">
    <source>
        <dbReference type="Proteomes" id="UP001210130"/>
    </source>
</evidence>
<dbReference type="InterPro" id="IPR055438">
    <property type="entry name" value="AstE_AspA_cat"/>
</dbReference>
<dbReference type="Proteomes" id="UP001210130">
    <property type="component" value="Chromosome"/>
</dbReference>
<dbReference type="EMBL" id="CP112887">
    <property type="protein sequence ID" value="WBW59422.1"/>
    <property type="molecule type" value="Genomic_DNA"/>
</dbReference>
<keyword evidence="1 5" id="KW-0056">Arginine metabolism</keyword>
<dbReference type="NCBIfam" id="TIGR03242">
    <property type="entry name" value="arg_catab_astE"/>
    <property type="match status" value="1"/>
</dbReference>
<dbReference type="PANTHER" id="PTHR15162:SF7">
    <property type="entry name" value="SUCCINYLGLUTAMATE DESUCCINYLASE"/>
    <property type="match status" value="1"/>
</dbReference>
<dbReference type="PANTHER" id="PTHR15162">
    <property type="entry name" value="ASPARTOACYLASE"/>
    <property type="match status" value="1"/>
</dbReference>
<dbReference type="GO" id="GO:0008270">
    <property type="term" value="F:zinc ion binding"/>
    <property type="evidence" value="ECO:0007669"/>
    <property type="project" value="UniProtKB-UniRule"/>
</dbReference>
<dbReference type="GO" id="GO:0009017">
    <property type="term" value="F:succinylglutamate desuccinylase activity"/>
    <property type="evidence" value="ECO:0007669"/>
    <property type="project" value="UniProtKB-UniRule"/>
</dbReference>
<evidence type="ECO:0000313" key="9">
    <source>
        <dbReference type="EMBL" id="WBW59422.1"/>
    </source>
</evidence>
<comment type="pathway">
    <text evidence="5">Amino-acid degradation; L-arginine degradation via AST pathway; L-glutamate and succinate from L-arginine: step 5/5.</text>
</comment>
<dbReference type="HAMAP" id="MF_00767">
    <property type="entry name" value="Arg_catab_AstE"/>
    <property type="match status" value="1"/>
</dbReference>
<feature type="domain" description="AstE/AspA barrel-sandwich hybrid" evidence="7">
    <location>
        <begin position="250"/>
        <end position="320"/>
    </location>
</feature>
<comment type="function">
    <text evidence="5">Transforms N(2)-succinylglutamate into succinate and glutamate.</text>
</comment>
<dbReference type="InterPro" id="IPR016681">
    <property type="entry name" value="SuccinylGlu_desuccinylase"/>
</dbReference>
<evidence type="ECO:0000256" key="3">
    <source>
        <dbReference type="ARBA" id="ARBA00022801"/>
    </source>
</evidence>
<proteinExistence type="inferred from homology"/>
<evidence type="ECO:0000256" key="6">
    <source>
        <dbReference type="NCBIfam" id="TIGR03242"/>
    </source>
</evidence>
<evidence type="ECO:0000256" key="4">
    <source>
        <dbReference type="ARBA" id="ARBA00022833"/>
    </source>
</evidence>
<keyword evidence="3 5" id="KW-0378">Hydrolase</keyword>
<dbReference type="GO" id="GO:0019544">
    <property type="term" value="P:L-arginine catabolic process to L-glutamate"/>
    <property type="evidence" value="ECO:0007669"/>
    <property type="project" value="UniProtKB-UniRule"/>
</dbReference>
<dbReference type="GO" id="GO:0019545">
    <property type="term" value="P:L-arginine catabolic process to succinate"/>
    <property type="evidence" value="ECO:0007669"/>
    <property type="project" value="UniProtKB-UniRule"/>
</dbReference>
<evidence type="ECO:0000256" key="5">
    <source>
        <dbReference type="HAMAP-Rule" id="MF_00767"/>
    </source>
</evidence>
<sequence>MDDFLALTLAGRLPHHFHGETAHFRWHWLDCGVLQLTPHARCERSLVLSAGIHGNETAPVEMAHQLLQQLFSGELPLHWRLLVIFGNPPALRQNKRYLDCDMNRMFGGRWQGFPVSDETARARQLEQVLTRFYAGGTGGRWHLDLHTAIRGSLHTRFGVLPAREAPWDEDFLRWLGGAGLEALVFHQQPAGTFTHFSCERFAALSCTLELGKALPFGANDLAQFSVTQRALMRLLVGDMTVVDAEPAPLRYRVVQQITRHSDKFHLFMSDRTLNFTAFPGGTLLAEDGDIRYVVEKAQEFVLFPNPSVARGLRAGLMLERLP</sequence>